<dbReference type="OrthoDB" id="5624238at2"/>
<dbReference type="InterPro" id="IPR024930">
    <property type="entry name" value="Skp_dom_sf"/>
</dbReference>
<evidence type="ECO:0000256" key="1">
    <source>
        <dbReference type="ARBA" id="ARBA00022729"/>
    </source>
</evidence>
<protein>
    <submittedName>
        <fullName evidence="5">Outer membrane protein OmpH</fullName>
    </submittedName>
</protein>
<dbReference type="Gene3D" id="3.30.910.20">
    <property type="entry name" value="Skp domain"/>
    <property type="match status" value="1"/>
</dbReference>
<dbReference type="AlphaFoldDB" id="A0A090IGI7"/>
<evidence type="ECO:0000256" key="2">
    <source>
        <dbReference type="PIRNR" id="PIRNR002094"/>
    </source>
</evidence>
<dbReference type="EMBL" id="FPLD01000060">
    <property type="protein sequence ID" value="SGY99330.1"/>
    <property type="molecule type" value="Genomic_DNA"/>
</dbReference>
<dbReference type="InterPro" id="IPR005632">
    <property type="entry name" value="Chaperone_Skp"/>
</dbReference>
<accession>A0A090IGI7</accession>
<dbReference type="GO" id="GO:0005829">
    <property type="term" value="C:cytosol"/>
    <property type="evidence" value="ECO:0007669"/>
    <property type="project" value="TreeGrafter"/>
</dbReference>
<evidence type="ECO:0000313" key="7">
    <source>
        <dbReference type="Proteomes" id="UP000183794"/>
    </source>
</evidence>
<dbReference type="KEGG" id="mvs:MVIS_3842"/>
<feature type="chain" id="PRO_5015029867" evidence="3">
    <location>
        <begin position="23"/>
        <end position="165"/>
    </location>
</feature>
<dbReference type="GO" id="GO:0050821">
    <property type="term" value="P:protein stabilization"/>
    <property type="evidence" value="ECO:0007669"/>
    <property type="project" value="TreeGrafter"/>
</dbReference>
<organism evidence="5 7">
    <name type="scientific">Moritella viscosa</name>
    <dbReference type="NCBI Taxonomy" id="80854"/>
    <lineage>
        <taxon>Bacteria</taxon>
        <taxon>Pseudomonadati</taxon>
        <taxon>Pseudomonadota</taxon>
        <taxon>Gammaproteobacteria</taxon>
        <taxon>Alteromonadales</taxon>
        <taxon>Moritellaceae</taxon>
        <taxon>Moritella</taxon>
    </lineage>
</organism>
<dbReference type="Proteomes" id="UP000182660">
    <property type="component" value="Unassembled WGS sequence"/>
</dbReference>
<sequence>MKKFIKATALALALGASFTASAAGYAVVDAGKILQQLPQREAIGKRLNEEFQTRAIELNKLQTELIELNEKRQRDAALMTPAEQTKLVRKLEELDAQLKLKGKAFKEDQQRRGQEENNKLLVLLQNAIETVSKRDGYDLVVTKQAVLFVEPKLDISDKIIQELSK</sequence>
<dbReference type="EMBL" id="FPLJ01000050">
    <property type="protein sequence ID" value="SGY90567.1"/>
    <property type="molecule type" value="Genomic_DNA"/>
</dbReference>
<evidence type="ECO:0000313" key="5">
    <source>
        <dbReference type="EMBL" id="SGY99330.1"/>
    </source>
</evidence>
<gene>
    <name evidence="4" type="ORF">MT2528_1957</name>
    <name evidence="5" type="ORF">NVI5450_2179</name>
</gene>
<proteinExistence type="inferred from homology"/>
<keyword evidence="1 3" id="KW-0732">Signal</keyword>
<keyword evidence="6" id="KW-1185">Reference proteome</keyword>
<dbReference type="PIRSF" id="PIRSF002094">
    <property type="entry name" value="OMP26_Skp"/>
    <property type="match status" value="1"/>
</dbReference>
<dbReference type="STRING" id="80854.MVIS_3842"/>
<evidence type="ECO:0000256" key="3">
    <source>
        <dbReference type="SAM" id="SignalP"/>
    </source>
</evidence>
<dbReference type="SUPFAM" id="SSF111384">
    <property type="entry name" value="OmpH-like"/>
    <property type="match status" value="1"/>
</dbReference>
<dbReference type="GeneID" id="61295857"/>
<dbReference type="Proteomes" id="UP000183794">
    <property type="component" value="Unassembled WGS sequence"/>
</dbReference>
<name>A0A090IGI7_9GAMM</name>
<feature type="signal peptide" evidence="3">
    <location>
        <begin position="1"/>
        <end position="22"/>
    </location>
</feature>
<reference evidence="4 6" key="2">
    <citation type="submission" date="2016-11" db="EMBL/GenBank/DDBJ databases">
        <authorList>
            <person name="Klemetsen T."/>
        </authorList>
    </citation>
    <scope>NUCLEOTIDE SEQUENCE [LARGE SCALE GENOMIC DNA]</scope>
    <source>
        <strain evidence="4">MT 2528</strain>
    </source>
</reference>
<dbReference type="HOGENOM" id="CLU_101388_2_1_6"/>
<dbReference type="SMART" id="SM00935">
    <property type="entry name" value="OmpH"/>
    <property type="match status" value="1"/>
</dbReference>
<dbReference type="Pfam" id="PF03938">
    <property type="entry name" value="OmpH"/>
    <property type="match status" value="1"/>
</dbReference>
<dbReference type="RefSeq" id="WP_045111815.1">
    <property type="nucleotide sequence ID" value="NZ_CAWQZC010000121.1"/>
</dbReference>
<dbReference type="PANTHER" id="PTHR35089:SF1">
    <property type="entry name" value="CHAPERONE PROTEIN SKP"/>
    <property type="match status" value="1"/>
</dbReference>
<evidence type="ECO:0000313" key="6">
    <source>
        <dbReference type="Proteomes" id="UP000182660"/>
    </source>
</evidence>
<dbReference type="GO" id="GO:0051082">
    <property type="term" value="F:unfolded protein binding"/>
    <property type="evidence" value="ECO:0007669"/>
    <property type="project" value="InterPro"/>
</dbReference>
<dbReference type="PANTHER" id="PTHR35089">
    <property type="entry name" value="CHAPERONE PROTEIN SKP"/>
    <property type="match status" value="1"/>
</dbReference>
<comment type="similarity">
    <text evidence="2">Belongs to the skp family.</text>
</comment>
<reference evidence="5 7" key="1">
    <citation type="submission" date="2016-11" db="EMBL/GenBank/DDBJ databases">
        <authorList>
            <person name="Jaros S."/>
            <person name="Januszkiewicz K."/>
            <person name="Wedrychowicz H."/>
        </authorList>
    </citation>
    <scope>NUCLEOTIDE SEQUENCE [LARGE SCALE GENOMIC DNA]</scope>
    <source>
        <strain evidence="5">NVI 5450</strain>
    </source>
</reference>
<evidence type="ECO:0000313" key="4">
    <source>
        <dbReference type="EMBL" id="SGY90567.1"/>
    </source>
</evidence>
<dbReference type="PATRIC" id="fig|80854.5.peg.4066"/>